<reference evidence="2 3" key="1">
    <citation type="journal article" date="2013" name="Genome Biol.">
        <title>Draft genome of the mountain pine beetle, Dendroctonus ponderosae Hopkins, a major forest pest.</title>
        <authorList>
            <person name="Keeling C.I."/>
            <person name="Yuen M.M."/>
            <person name="Liao N.Y."/>
            <person name="Docking T.R."/>
            <person name="Chan S.K."/>
            <person name="Taylor G.A."/>
            <person name="Palmquist D.L."/>
            <person name="Jackman S.D."/>
            <person name="Nguyen A."/>
            <person name="Li M."/>
            <person name="Henderson H."/>
            <person name="Janes J.K."/>
            <person name="Zhao Y."/>
            <person name="Pandoh P."/>
            <person name="Moore R."/>
            <person name="Sperling F.A."/>
            <person name="Huber D.P."/>
            <person name="Birol I."/>
            <person name="Jones S.J."/>
            <person name="Bohlmann J."/>
        </authorList>
    </citation>
    <scope>NUCLEOTIDE SEQUENCE</scope>
</reference>
<dbReference type="GO" id="GO:0032204">
    <property type="term" value="P:regulation of telomere maintenance"/>
    <property type="evidence" value="ECO:0007669"/>
    <property type="project" value="TreeGrafter"/>
</dbReference>
<dbReference type="GO" id="GO:0005634">
    <property type="term" value="C:nucleus"/>
    <property type="evidence" value="ECO:0007669"/>
    <property type="project" value="InterPro"/>
</dbReference>
<evidence type="ECO:0000313" key="3">
    <source>
        <dbReference type="Proteomes" id="UP000030742"/>
    </source>
</evidence>
<accession>U4U8C0</accession>
<feature type="region of interest" description="Disordered" evidence="1">
    <location>
        <begin position="74"/>
        <end position="94"/>
    </location>
</feature>
<name>U4U8C0_DENPD</name>
<dbReference type="PANTHER" id="PTHR13413:SF0">
    <property type="entry name" value="YLP MOTIF-CONTAINING PROTEIN 1"/>
    <property type="match status" value="1"/>
</dbReference>
<gene>
    <name evidence="2" type="ORF">D910_05978</name>
</gene>
<organism evidence="2 3">
    <name type="scientific">Dendroctonus ponderosae</name>
    <name type="common">Mountain pine beetle</name>
    <dbReference type="NCBI Taxonomy" id="77166"/>
    <lineage>
        <taxon>Eukaryota</taxon>
        <taxon>Metazoa</taxon>
        <taxon>Ecdysozoa</taxon>
        <taxon>Arthropoda</taxon>
        <taxon>Hexapoda</taxon>
        <taxon>Insecta</taxon>
        <taxon>Pterygota</taxon>
        <taxon>Neoptera</taxon>
        <taxon>Endopterygota</taxon>
        <taxon>Coleoptera</taxon>
        <taxon>Polyphaga</taxon>
        <taxon>Cucujiformia</taxon>
        <taxon>Curculionidae</taxon>
        <taxon>Scolytinae</taxon>
        <taxon>Dendroctonus</taxon>
    </lineage>
</organism>
<evidence type="ECO:0000256" key="1">
    <source>
        <dbReference type="SAM" id="MobiDB-lite"/>
    </source>
</evidence>
<dbReference type="Proteomes" id="UP000030742">
    <property type="component" value="Unassembled WGS sequence"/>
</dbReference>
<evidence type="ECO:0000313" key="2">
    <source>
        <dbReference type="EMBL" id="ERL88593.1"/>
    </source>
</evidence>
<evidence type="ECO:0008006" key="4">
    <source>
        <dbReference type="Google" id="ProtNLM"/>
    </source>
</evidence>
<dbReference type="InterPro" id="IPR026314">
    <property type="entry name" value="YLP_motif_con_p1"/>
</dbReference>
<proteinExistence type="predicted"/>
<dbReference type="AlphaFoldDB" id="U4U8C0"/>
<dbReference type="PANTHER" id="PTHR13413">
    <property type="entry name" value="YLP MOTIF CONTAINING PROTEIN NUCLEAR PROTEIN ZAP"/>
    <property type="match status" value="1"/>
</dbReference>
<dbReference type="OrthoDB" id="513595at2759"/>
<sequence length="198" mass="23003">MWSFAKQNGFQVYICQLDLDPELCTKRNIHHRSESYIENCIAGWEPTPSHHPMIDATNFLQSTGAITEVEMEEAEPSHDEADVDDGEFPQGHTRSKWDSFDCSLNNLARLDGVNKPLRPSRTMEEYLQLDDEWEQPENPTKPGQKRVRWADLEEQKQQTKMKALGFVVGQTDWQRIMDPTNGESALTQTKYIERRYNN</sequence>
<dbReference type="EMBL" id="KB632081">
    <property type="protein sequence ID" value="ERL88593.1"/>
    <property type="molecule type" value="Genomic_DNA"/>
</dbReference>
<dbReference type="STRING" id="77166.U4U8C0"/>
<protein>
    <recommendedName>
        <fullName evidence="4">YLP motif-containing protein 1</fullName>
    </recommendedName>
</protein>